<dbReference type="InterPro" id="IPR008964">
    <property type="entry name" value="Invasin/intimin_cell_adhesion"/>
</dbReference>
<dbReference type="InterPro" id="IPR013783">
    <property type="entry name" value="Ig-like_fold"/>
</dbReference>
<name>A0A0G0GGJ0_9BACT</name>
<feature type="domain" description="Big-1" evidence="2">
    <location>
        <begin position="42"/>
        <end position="128"/>
    </location>
</feature>
<dbReference type="SUPFAM" id="SSF49373">
    <property type="entry name" value="Invasin/intimin cell-adhesion fragments"/>
    <property type="match status" value="1"/>
</dbReference>
<comment type="caution">
    <text evidence="3">The sequence shown here is derived from an EMBL/GenBank/DDBJ whole genome shotgun (WGS) entry which is preliminary data.</text>
</comment>
<dbReference type="Proteomes" id="UP000034917">
    <property type="component" value="Unassembled WGS sequence"/>
</dbReference>
<dbReference type="Gene3D" id="2.60.40.10">
    <property type="entry name" value="Immunoglobulins"/>
    <property type="match status" value="1"/>
</dbReference>
<evidence type="ECO:0000259" key="2">
    <source>
        <dbReference type="Pfam" id="PF02369"/>
    </source>
</evidence>
<evidence type="ECO:0000313" key="3">
    <source>
        <dbReference type="EMBL" id="KKQ25170.1"/>
    </source>
</evidence>
<dbReference type="InterPro" id="IPR003344">
    <property type="entry name" value="Big_1_dom"/>
</dbReference>
<dbReference type="Pfam" id="PF02369">
    <property type="entry name" value="Big_1"/>
    <property type="match status" value="1"/>
</dbReference>
<comment type="similarity">
    <text evidence="1">Belongs to the intimin/invasin family.</text>
</comment>
<proteinExistence type="inferred from homology"/>
<gene>
    <name evidence="3" type="ORF">US40_C0011G0055</name>
</gene>
<protein>
    <recommendedName>
        <fullName evidence="2">Big-1 domain-containing protein</fullName>
    </recommendedName>
</protein>
<evidence type="ECO:0000313" key="4">
    <source>
        <dbReference type="Proteomes" id="UP000034917"/>
    </source>
</evidence>
<reference evidence="3 4" key="1">
    <citation type="journal article" date="2015" name="Nature">
        <title>rRNA introns, odd ribosomes, and small enigmatic genomes across a large radiation of phyla.</title>
        <authorList>
            <person name="Brown C.T."/>
            <person name="Hug L.A."/>
            <person name="Thomas B.C."/>
            <person name="Sharon I."/>
            <person name="Castelle C.J."/>
            <person name="Singh A."/>
            <person name="Wilkins M.J."/>
            <person name="Williams K.H."/>
            <person name="Banfield J.F."/>
        </authorList>
    </citation>
    <scope>NUCLEOTIDE SEQUENCE [LARGE SCALE GENOMIC DNA]</scope>
</reference>
<evidence type="ECO:0000256" key="1">
    <source>
        <dbReference type="ARBA" id="ARBA00010116"/>
    </source>
</evidence>
<accession>A0A0G0GGJ0</accession>
<sequence>MLLFIVILLAFVIFFGLYEVKFFSSRATIKSVSFSVDNSYVFITPLRARANGQEKIRVTVFVLDDKGLGVMGKKVFLDQDEALNIEEIQALTDNFGKSYFDVTSSKTGEYYLKVLVDDSELKQKTHLSFY</sequence>
<dbReference type="AlphaFoldDB" id="A0A0G0GGJ0"/>
<organism evidence="3 4">
    <name type="scientific">Candidatus Roizmanbacteria bacterium GW2011_GWC2_37_13</name>
    <dbReference type="NCBI Taxonomy" id="1618486"/>
    <lineage>
        <taxon>Bacteria</taxon>
        <taxon>Candidatus Roizmaniibacteriota</taxon>
    </lineage>
</organism>
<dbReference type="EMBL" id="LBSV01000011">
    <property type="protein sequence ID" value="KKQ25170.1"/>
    <property type="molecule type" value="Genomic_DNA"/>
</dbReference>